<keyword evidence="3" id="KW-0998">Cell outer membrane</keyword>
<dbReference type="Pfam" id="PF25183">
    <property type="entry name" value="OMP_b-brl_4"/>
    <property type="match status" value="2"/>
</dbReference>
<dbReference type="InterPro" id="IPR008969">
    <property type="entry name" value="CarboxyPept-like_regulatory"/>
</dbReference>
<proteinExistence type="predicted"/>
<evidence type="ECO:0000256" key="1">
    <source>
        <dbReference type="ARBA" id="ARBA00004442"/>
    </source>
</evidence>
<feature type="chain" id="PRO_5032419860" description="TonB-dependent transporter Oar-like beta-barrel domain-containing protein" evidence="4">
    <location>
        <begin position="27"/>
        <end position="1103"/>
    </location>
</feature>
<dbReference type="InterPro" id="IPR057601">
    <property type="entry name" value="Oar-like_b-barrel"/>
</dbReference>
<keyword evidence="4" id="KW-0732">Signal</keyword>
<name>A0A840A3Y3_9CAUL</name>
<comment type="subcellular location">
    <subcellularLocation>
        <location evidence="1">Cell outer membrane</location>
    </subcellularLocation>
</comment>
<dbReference type="InterPro" id="IPR036942">
    <property type="entry name" value="Beta-barrel_TonB_sf"/>
</dbReference>
<feature type="signal peptide" evidence="4">
    <location>
        <begin position="1"/>
        <end position="26"/>
    </location>
</feature>
<dbReference type="Gene3D" id="2.40.170.20">
    <property type="entry name" value="TonB-dependent receptor, beta-barrel domain"/>
    <property type="match status" value="1"/>
</dbReference>
<evidence type="ECO:0000259" key="5">
    <source>
        <dbReference type="Pfam" id="PF25183"/>
    </source>
</evidence>
<dbReference type="GO" id="GO:0009279">
    <property type="term" value="C:cell outer membrane"/>
    <property type="evidence" value="ECO:0007669"/>
    <property type="project" value="UniProtKB-SubCell"/>
</dbReference>
<dbReference type="Proteomes" id="UP000530564">
    <property type="component" value="Unassembled WGS sequence"/>
</dbReference>
<gene>
    <name evidence="6" type="ORF">GGQ61_003826</name>
</gene>
<feature type="domain" description="TonB-dependent transporter Oar-like beta-barrel" evidence="5">
    <location>
        <begin position="350"/>
        <end position="1028"/>
    </location>
</feature>
<dbReference type="SUPFAM" id="SSF56935">
    <property type="entry name" value="Porins"/>
    <property type="match status" value="1"/>
</dbReference>
<protein>
    <recommendedName>
        <fullName evidence="5">TonB-dependent transporter Oar-like beta-barrel domain-containing protein</fullName>
    </recommendedName>
</protein>
<dbReference type="Gene3D" id="2.60.40.1120">
    <property type="entry name" value="Carboxypeptidase-like, regulatory domain"/>
    <property type="match status" value="1"/>
</dbReference>
<accession>A0A840A3Y3</accession>
<evidence type="ECO:0000256" key="4">
    <source>
        <dbReference type="SAM" id="SignalP"/>
    </source>
</evidence>
<dbReference type="AlphaFoldDB" id="A0A840A3Y3"/>
<evidence type="ECO:0000256" key="3">
    <source>
        <dbReference type="ARBA" id="ARBA00023237"/>
    </source>
</evidence>
<dbReference type="EMBL" id="JACIDK010000007">
    <property type="protein sequence ID" value="MBB3893088.1"/>
    <property type="molecule type" value="Genomic_DNA"/>
</dbReference>
<evidence type="ECO:0000313" key="7">
    <source>
        <dbReference type="Proteomes" id="UP000530564"/>
    </source>
</evidence>
<reference evidence="6 7" key="1">
    <citation type="submission" date="2020-08" db="EMBL/GenBank/DDBJ databases">
        <title>Genomic Encyclopedia of Type Strains, Phase IV (KMG-IV): sequencing the most valuable type-strain genomes for metagenomic binning, comparative biology and taxonomic classification.</title>
        <authorList>
            <person name="Goeker M."/>
        </authorList>
    </citation>
    <scope>NUCLEOTIDE SEQUENCE [LARGE SCALE GENOMIC DNA]</scope>
    <source>
        <strain evidence="6 7">DSM 21793</strain>
    </source>
</reference>
<dbReference type="SUPFAM" id="SSF49464">
    <property type="entry name" value="Carboxypeptidase regulatory domain-like"/>
    <property type="match status" value="1"/>
</dbReference>
<keyword evidence="7" id="KW-1185">Reference proteome</keyword>
<sequence length="1103" mass="118283">MRMMNRLAGGAALTALVCAMSSAVYAQETTGSVRGQVTDENGAGVAGATVTVTHVPTGATSTSVTGADGYFSARGLRVGGPYRIVATATDFERTQATLQNVGVGDPANVRLDMFRAGSAAVEELVVTGALAAPSQGGPSTNFSAAAIESLPSISRDIKDFARLDPFATIDVSNQDALSFAGTNTRFNQLTVNGVRQNDDFGLNNNGYPTQRSPFPLDAVGAVNVSIAPYSPINNGFTGGQINAVLKSGGNDFSGSLFGEKSGRDFQGDTVRGQPAGSAFEEKTWGFTLGGPIIKDTLFFFAAYEKFDGELGFDEGPTGSGASVIIPRITTQAVDQFQADTKRIYGYDPGNFLSGAFPVEDEKKLVKLDWNITDNHRAEFTWQNTVGNSLNGSVTSTFAQGNSVTQPRIGLETNDYNKIEELTVYTAQLNSQWTDAFSTELRYSRKETDTQQLPLGGLSVGQVDVTVNDMPGVLQGAGNAQFRYGADINRHDNYLNVKVDTFEAIARYHYGIHDFMVGLRTEQDDVFNVFVSNSLGSYTFSSYANYLNKIASGFTLTGGVDPNGGTVPAALGTARLGAATFGYRLTSAYAEDRIQILPNLDVLAGFRIDSYSMDDMPTYNSAFASRNGFSNQQNLDGKYVVLPRVSFNWAPTDRLRVSGGFGGFSSTGLNVWVSNAFSNNGVNQTNANCAGAVLTNVDITKAPAGCTFTPRGGNTNVVSPSFQIPVTWKGNLSVGYEFDLGRFGDGWLVQADYVRMSNQNALYWTDLRAQQIGVAPDGRPVYGRTTTGDLTGNSYDMMLANTDKGGSESYAITIAKAWNEGFLEGLGGKFIYTHTEATDANPMTSSIAQSSYTRFASSNVQNPPAATSDYEIRERFAFDVSYARKFFGDYETSFRMFAQSRTGLPFSYTFANSATSGFDNDFGNSVSSFSGRQASSNALLYVPAAVGGNVTATSDPRVRYAAGFDVAAFNAFLQQSGLIGYAGKIVPRNSFTNPDVTTVDLRISQELPAFFPNGAKLEVYMDIENLGNLLNDEWGIVEQYDFYRGVPVVNVQCGTGAVGACAAPGATYTYSGTGVNGAFQQPVKPFLRSENSLWQIKIGAKYKF</sequence>
<evidence type="ECO:0000313" key="6">
    <source>
        <dbReference type="EMBL" id="MBB3893088.1"/>
    </source>
</evidence>
<feature type="domain" description="TonB-dependent transporter Oar-like beta-barrel" evidence="5">
    <location>
        <begin position="244"/>
        <end position="306"/>
    </location>
</feature>
<organism evidence="6 7">
    <name type="scientific">Phenylobacterium haematophilum</name>
    <dbReference type="NCBI Taxonomy" id="98513"/>
    <lineage>
        <taxon>Bacteria</taxon>
        <taxon>Pseudomonadati</taxon>
        <taxon>Pseudomonadota</taxon>
        <taxon>Alphaproteobacteria</taxon>
        <taxon>Caulobacterales</taxon>
        <taxon>Caulobacteraceae</taxon>
        <taxon>Phenylobacterium</taxon>
    </lineage>
</organism>
<dbReference type="Pfam" id="PF13620">
    <property type="entry name" value="CarboxypepD_reg"/>
    <property type="match status" value="1"/>
</dbReference>
<comment type="caution">
    <text evidence="6">The sequence shown here is derived from an EMBL/GenBank/DDBJ whole genome shotgun (WGS) entry which is preliminary data.</text>
</comment>
<keyword evidence="2" id="KW-0472">Membrane</keyword>
<evidence type="ECO:0000256" key="2">
    <source>
        <dbReference type="ARBA" id="ARBA00023136"/>
    </source>
</evidence>